<dbReference type="CDD" id="cd07067">
    <property type="entry name" value="HP_PGM_like"/>
    <property type="match status" value="1"/>
</dbReference>
<reference evidence="2" key="1">
    <citation type="journal article" date="2014" name="Int. J. Syst. Evol. Microbiol.">
        <title>Complete genome sequence of Corynebacterium casei LMG S-19264T (=DSM 44701T), isolated from a smear-ripened cheese.</title>
        <authorList>
            <consortium name="US DOE Joint Genome Institute (JGI-PGF)"/>
            <person name="Walter F."/>
            <person name="Albersmeier A."/>
            <person name="Kalinowski J."/>
            <person name="Ruckert C."/>
        </authorList>
    </citation>
    <scope>NUCLEOTIDE SEQUENCE</scope>
    <source>
        <strain evidence="2">CGMCC 1.12195</strain>
    </source>
</reference>
<accession>A0A917M3C2</accession>
<evidence type="ECO:0000313" key="2">
    <source>
        <dbReference type="EMBL" id="GGG76570.1"/>
    </source>
</evidence>
<organism evidence="2 3">
    <name type="scientific">Parapedobacter pyrenivorans</name>
    <dbReference type="NCBI Taxonomy" id="1305674"/>
    <lineage>
        <taxon>Bacteria</taxon>
        <taxon>Pseudomonadati</taxon>
        <taxon>Bacteroidota</taxon>
        <taxon>Sphingobacteriia</taxon>
        <taxon>Sphingobacteriales</taxon>
        <taxon>Sphingobacteriaceae</taxon>
        <taxon>Parapedobacter</taxon>
    </lineage>
</organism>
<gene>
    <name evidence="2" type="primary">sixA</name>
    <name evidence="2" type="ORF">GCM10007415_05480</name>
</gene>
<dbReference type="AlphaFoldDB" id="A0A917M3C2"/>
<name>A0A917M3C2_9SPHI</name>
<dbReference type="Pfam" id="PF00300">
    <property type="entry name" value="His_Phos_1"/>
    <property type="match status" value="1"/>
</dbReference>
<dbReference type="PANTHER" id="PTHR20935:SF1">
    <property type="entry name" value="SLL1549 PROTEIN"/>
    <property type="match status" value="1"/>
</dbReference>
<dbReference type="InterPro" id="IPR051021">
    <property type="entry name" value="Mito_Ser/Thr_phosphatase"/>
</dbReference>
<dbReference type="Gene3D" id="3.40.50.1240">
    <property type="entry name" value="Phosphoglycerate mutase-like"/>
    <property type="match status" value="1"/>
</dbReference>
<sequence length="165" mass="18640">MAKHLFIIRHAKSDWSFDVSDFDRPLNPRGFKNAPKMAMWLAQYPVQPQQLISSPAKRAITTAQIFAEHLALPVNAIQTDERIYEALPNTLLQVINELDNDYESVAFFGHNPGLTLLVNYLADEHIYNLPTCGIVHIRFDDLTDWVSVSGGTGTNAWFARPDDTN</sequence>
<dbReference type="SUPFAM" id="SSF53254">
    <property type="entry name" value="Phosphoglycerate mutase-like"/>
    <property type="match status" value="1"/>
</dbReference>
<dbReference type="InterPro" id="IPR013078">
    <property type="entry name" value="His_Pase_superF_clade-1"/>
</dbReference>
<evidence type="ECO:0000313" key="3">
    <source>
        <dbReference type="Proteomes" id="UP000660862"/>
    </source>
</evidence>
<dbReference type="RefSeq" id="WP_188504397.1">
    <property type="nucleotide sequence ID" value="NZ_BMER01000001.1"/>
</dbReference>
<evidence type="ECO:0000256" key="1">
    <source>
        <dbReference type="ARBA" id="ARBA00022801"/>
    </source>
</evidence>
<keyword evidence="1" id="KW-0378">Hydrolase</keyword>
<comment type="caution">
    <text evidence="2">The sequence shown here is derived from an EMBL/GenBank/DDBJ whole genome shotgun (WGS) entry which is preliminary data.</text>
</comment>
<dbReference type="EMBL" id="BMER01000001">
    <property type="protein sequence ID" value="GGG76570.1"/>
    <property type="molecule type" value="Genomic_DNA"/>
</dbReference>
<reference evidence="2" key="2">
    <citation type="submission" date="2020-09" db="EMBL/GenBank/DDBJ databases">
        <authorList>
            <person name="Sun Q."/>
            <person name="Zhou Y."/>
        </authorList>
    </citation>
    <scope>NUCLEOTIDE SEQUENCE</scope>
    <source>
        <strain evidence="2">CGMCC 1.12195</strain>
    </source>
</reference>
<dbReference type="GO" id="GO:0016787">
    <property type="term" value="F:hydrolase activity"/>
    <property type="evidence" value="ECO:0007669"/>
    <property type="project" value="UniProtKB-KW"/>
</dbReference>
<protein>
    <submittedName>
        <fullName evidence="2">Phosphohistidine phosphatase SixA</fullName>
    </submittedName>
</protein>
<dbReference type="Proteomes" id="UP000660862">
    <property type="component" value="Unassembled WGS sequence"/>
</dbReference>
<dbReference type="InterPro" id="IPR029033">
    <property type="entry name" value="His_PPase_superfam"/>
</dbReference>
<keyword evidence="3" id="KW-1185">Reference proteome</keyword>
<dbReference type="PANTHER" id="PTHR20935">
    <property type="entry name" value="PHOSPHOGLYCERATE MUTASE-RELATED"/>
    <property type="match status" value="1"/>
</dbReference>
<proteinExistence type="predicted"/>